<dbReference type="SUPFAM" id="SSF53098">
    <property type="entry name" value="Ribonuclease H-like"/>
    <property type="match status" value="1"/>
</dbReference>
<dbReference type="PANTHER" id="PTHR46889">
    <property type="entry name" value="TRANSPOSASE INSF FOR INSERTION SEQUENCE IS3B-RELATED"/>
    <property type="match status" value="1"/>
</dbReference>
<accession>A0AAT9H3N6</accession>
<dbReference type="InterPro" id="IPR012337">
    <property type="entry name" value="RNaseH-like_sf"/>
</dbReference>
<proteinExistence type="predicted"/>
<reference evidence="2" key="1">
    <citation type="submission" date="2024-05" db="EMBL/GenBank/DDBJ databases">
        <title>Whole-Genome Sequence of CFS9, a Potential Fish Probiotic Isolated from the Body Surface of Silurus asotus.</title>
        <authorList>
            <person name="Kojima M."/>
            <person name="Tobioka K."/>
            <person name="Yokota K."/>
            <person name="Nakatani H."/>
            <person name="Hori K."/>
            <person name="Tamaru Y."/>
            <person name="Okazaki F."/>
        </authorList>
    </citation>
    <scope>NUCLEOTIDE SEQUENCE</scope>
    <source>
        <strain evidence="2">CFS9</strain>
    </source>
</reference>
<dbReference type="GO" id="GO:0003676">
    <property type="term" value="F:nucleic acid binding"/>
    <property type="evidence" value="ECO:0007669"/>
    <property type="project" value="InterPro"/>
</dbReference>
<dbReference type="PANTHER" id="PTHR46889:SF4">
    <property type="entry name" value="TRANSPOSASE INSO FOR INSERTION SEQUENCE ELEMENT IS911B-RELATED"/>
    <property type="match status" value="1"/>
</dbReference>
<dbReference type="Pfam" id="PF00665">
    <property type="entry name" value="rve"/>
    <property type="match status" value="1"/>
</dbReference>
<organism evidence="2">
    <name type="scientific">Flavobacterium sp. CFS9</name>
    <dbReference type="NCBI Taxonomy" id="3143118"/>
    <lineage>
        <taxon>Bacteria</taxon>
        <taxon>Pseudomonadati</taxon>
        <taxon>Bacteroidota</taxon>
        <taxon>Flavobacteriia</taxon>
        <taxon>Flavobacteriales</taxon>
        <taxon>Flavobacteriaceae</taxon>
        <taxon>Flavobacterium</taxon>
    </lineage>
</organism>
<dbReference type="InterPro" id="IPR001584">
    <property type="entry name" value="Integrase_cat-core"/>
</dbReference>
<dbReference type="NCBIfam" id="NF033516">
    <property type="entry name" value="transpos_IS3"/>
    <property type="match status" value="1"/>
</dbReference>
<dbReference type="InterPro" id="IPR050900">
    <property type="entry name" value="Transposase_IS3/IS150/IS904"/>
</dbReference>
<name>A0AAT9H3N6_9FLAO</name>
<sequence>MEKCKIYDRDFKVNAVKLALEKNRFRAAKELGIPTTNIYRWQAELQKYDKDSFCGRGHFRDPEQKRASIWERNPEQKRLAILKMTLTKKLQKVERQVEIFKNARKYILKGKPMIFYFIENNLDKYSICGMCEVLGIRETTYYQWRDKMVSPRKRETILLEEEIMSIFYEYKERYGNIKISTELRSRGIRLSPPSVTRYMNRLGLVSKLSTRHKVKSGSIFVPHNPCIFPNVLNRQFKADEPSQIWVSGITSLETSEGMLFLTIIIDLFDRKIIGWNLSTGLTIKETSMPAWEIAVQNRTTKKGLIFHSDRSPQYANKIFTRKLNSYKHIKRSMSETANHLDNPMPKSFFTSFKSELTYLNILMTKKQMEEKISEYFENRL</sequence>
<evidence type="ECO:0000313" key="2">
    <source>
        <dbReference type="EMBL" id="BFM44102.1"/>
    </source>
</evidence>
<gene>
    <name evidence="2" type="ORF">CFS9_27430</name>
</gene>
<dbReference type="GO" id="GO:0015074">
    <property type="term" value="P:DNA integration"/>
    <property type="evidence" value="ECO:0007669"/>
    <property type="project" value="InterPro"/>
</dbReference>
<evidence type="ECO:0000259" key="1">
    <source>
        <dbReference type="PROSITE" id="PS50994"/>
    </source>
</evidence>
<dbReference type="InterPro" id="IPR048020">
    <property type="entry name" value="Transpos_IS3"/>
</dbReference>
<dbReference type="InterPro" id="IPR025948">
    <property type="entry name" value="HTH-like_dom"/>
</dbReference>
<dbReference type="SUPFAM" id="SSF46689">
    <property type="entry name" value="Homeodomain-like"/>
    <property type="match status" value="1"/>
</dbReference>
<dbReference type="InterPro" id="IPR036397">
    <property type="entry name" value="RNaseH_sf"/>
</dbReference>
<dbReference type="RefSeq" id="WP_369615246.1">
    <property type="nucleotide sequence ID" value="NZ_AP031573.1"/>
</dbReference>
<dbReference type="EMBL" id="AP031573">
    <property type="protein sequence ID" value="BFM44102.1"/>
    <property type="molecule type" value="Genomic_DNA"/>
</dbReference>
<dbReference type="AlphaFoldDB" id="A0AAT9H3N6"/>
<feature type="domain" description="Integrase catalytic" evidence="1">
    <location>
        <begin position="237"/>
        <end position="380"/>
    </location>
</feature>
<protein>
    <submittedName>
        <fullName evidence="2">IS3 family transposase</fullName>
    </submittedName>
</protein>
<dbReference type="InterPro" id="IPR009057">
    <property type="entry name" value="Homeodomain-like_sf"/>
</dbReference>
<dbReference type="Gene3D" id="3.30.420.10">
    <property type="entry name" value="Ribonuclease H-like superfamily/Ribonuclease H"/>
    <property type="match status" value="1"/>
</dbReference>
<dbReference type="PROSITE" id="PS50994">
    <property type="entry name" value="INTEGRASE"/>
    <property type="match status" value="1"/>
</dbReference>
<dbReference type="Pfam" id="PF13276">
    <property type="entry name" value="HTH_21"/>
    <property type="match status" value="1"/>
</dbReference>